<keyword evidence="2" id="KW-1185">Reference proteome</keyword>
<dbReference type="AlphaFoldDB" id="A0A8S1MTE8"/>
<reference evidence="1" key="1">
    <citation type="submission" date="2021-01" db="EMBL/GenBank/DDBJ databases">
        <authorList>
            <consortium name="Genoscope - CEA"/>
            <person name="William W."/>
        </authorList>
    </citation>
    <scope>NUCLEOTIDE SEQUENCE</scope>
</reference>
<dbReference type="Proteomes" id="UP000688137">
    <property type="component" value="Unassembled WGS sequence"/>
</dbReference>
<evidence type="ECO:0000313" key="1">
    <source>
        <dbReference type="EMBL" id="CAD8080313.1"/>
    </source>
</evidence>
<evidence type="ECO:0000313" key="2">
    <source>
        <dbReference type="Proteomes" id="UP000688137"/>
    </source>
</evidence>
<proteinExistence type="predicted"/>
<name>A0A8S1MTE8_PARPR</name>
<accession>A0A8S1MTE8</accession>
<gene>
    <name evidence="1" type="ORF">PPRIM_AZ9-3.1.T0630199</name>
</gene>
<dbReference type="EMBL" id="CAJJDM010000064">
    <property type="protein sequence ID" value="CAD8080313.1"/>
    <property type="molecule type" value="Genomic_DNA"/>
</dbReference>
<sequence length="34" mass="4287">MTNYQHQLQQKQLNLKQQFRVPHNHQHQQNLQHI</sequence>
<organism evidence="1 2">
    <name type="scientific">Paramecium primaurelia</name>
    <dbReference type="NCBI Taxonomy" id="5886"/>
    <lineage>
        <taxon>Eukaryota</taxon>
        <taxon>Sar</taxon>
        <taxon>Alveolata</taxon>
        <taxon>Ciliophora</taxon>
        <taxon>Intramacronucleata</taxon>
        <taxon>Oligohymenophorea</taxon>
        <taxon>Peniculida</taxon>
        <taxon>Parameciidae</taxon>
        <taxon>Paramecium</taxon>
    </lineage>
</organism>
<comment type="caution">
    <text evidence="1">The sequence shown here is derived from an EMBL/GenBank/DDBJ whole genome shotgun (WGS) entry which is preliminary data.</text>
</comment>
<protein>
    <submittedName>
        <fullName evidence="1">Uncharacterized protein</fullName>
    </submittedName>
</protein>